<feature type="domain" description="ATPase of the ABC class N-terminal" evidence="3">
    <location>
        <begin position="68"/>
        <end position="223"/>
    </location>
</feature>
<proteinExistence type="predicted"/>
<dbReference type="PANTHER" id="PTHR38149:SF1">
    <property type="entry name" value="ATPASE"/>
    <property type="match status" value="1"/>
</dbReference>
<dbReference type="AlphaFoldDB" id="A0A1Y1W335"/>
<organism evidence="5 6">
    <name type="scientific">Linderina pennispora</name>
    <dbReference type="NCBI Taxonomy" id="61395"/>
    <lineage>
        <taxon>Eukaryota</taxon>
        <taxon>Fungi</taxon>
        <taxon>Fungi incertae sedis</taxon>
        <taxon>Zoopagomycota</taxon>
        <taxon>Kickxellomycotina</taxon>
        <taxon>Kickxellomycetes</taxon>
        <taxon>Kickxellales</taxon>
        <taxon>Kickxellaceae</taxon>
        <taxon>Linderina</taxon>
    </lineage>
</organism>
<evidence type="ECO:0000256" key="1">
    <source>
        <dbReference type="SAM" id="MobiDB-lite"/>
    </source>
</evidence>
<dbReference type="InterPro" id="IPR049069">
    <property type="entry name" value="MRB1590-like_C"/>
</dbReference>
<comment type="caution">
    <text evidence="5">The sequence shown here is derived from an EMBL/GenBank/DDBJ whole genome shotgun (WGS) entry which is preliminary data.</text>
</comment>
<feature type="compositionally biased region" description="Gly residues" evidence="1">
    <location>
        <begin position="13"/>
        <end position="23"/>
    </location>
</feature>
<gene>
    <name evidence="5" type="ORF">DL89DRAFT_278901</name>
</gene>
<evidence type="ECO:0000259" key="4">
    <source>
        <dbReference type="Pfam" id="PF21117"/>
    </source>
</evidence>
<evidence type="ECO:0000259" key="2">
    <source>
        <dbReference type="Pfam" id="PF09818"/>
    </source>
</evidence>
<dbReference type="InterPro" id="IPR046833">
    <property type="entry name" value="ABC_N"/>
</dbReference>
<reference evidence="5 6" key="1">
    <citation type="submission" date="2016-07" db="EMBL/GenBank/DDBJ databases">
        <title>Pervasive Adenine N6-methylation of Active Genes in Fungi.</title>
        <authorList>
            <consortium name="DOE Joint Genome Institute"/>
            <person name="Mondo S.J."/>
            <person name="Dannebaum R.O."/>
            <person name="Kuo R.C."/>
            <person name="Labutti K."/>
            <person name="Haridas S."/>
            <person name="Kuo A."/>
            <person name="Salamov A."/>
            <person name="Ahrendt S.R."/>
            <person name="Lipzen A."/>
            <person name="Sullivan W."/>
            <person name="Andreopoulos W.B."/>
            <person name="Clum A."/>
            <person name="Lindquist E."/>
            <person name="Daum C."/>
            <person name="Ramamoorthy G.K."/>
            <person name="Gryganskyi A."/>
            <person name="Culley D."/>
            <person name="Magnuson J.K."/>
            <person name="James T.Y."/>
            <person name="O'Malley M.A."/>
            <person name="Stajich J.E."/>
            <person name="Spatafora J.W."/>
            <person name="Visel A."/>
            <person name="Grigoriev I.V."/>
        </authorList>
    </citation>
    <scope>NUCLEOTIDE SEQUENCE [LARGE SCALE GENOMIC DNA]</scope>
    <source>
        <strain evidence="5 6">ATCC 12442</strain>
    </source>
</reference>
<dbReference type="OrthoDB" id="189459at2759"/>
<name>A0A1Y1W335_9FUNG</name>
<dbReference type="Pfam" id="PF20446">
    <property type="entry name" value="ABC_N"/>
    <property type="match status" value="1"/>
</dbReference>
<evidence type="ECO:0000313" key="6">
    <source>
        <dbReference type="Proteomes" id="UP000193922"/>
    </source>
</evidence>
<keyword evidence="6" id="KW-1185">Reference proteome</keyword>
<dbReference type="InterPro" id="IPR019195">
    <property type="entry name" value="ABC_ATPase_put"/>
</dbReference>
<feature type="compositionally biased region" description="Polar residues" evidence="1">
    <location>
        <begin position="55"/>
        <end position="64"/>
    </location>
</feature>
<dbReference type="PANTHER" id="PTHR38149">
    <property type="entry name" value="ATPASE"/>
    <property type="match status" value="1"/>
</dbReference>
<evidence type="ECO:0008006" key="7">
    <source>
        <dbReference type="Google" id="ProtNLM"/>
    </source>
</evidence>
<dbReference type="Proteomes" id="UP000193922">
    <property type="component" value="Unassembled WGS sequence"/>
</dbReference>
<feature type="domain" description="MRB1590-like C-terminal" evidence="4">
    <location>
        <begin position="549"/>
        <end position="626"/>
    </location>
</feature>
<sequence>MGATRSHGKSRGSRGGNGGGSRGRGAYYKALYGRRRSRSSEEPHAYMTGSADSGCATTPQQAAGSSDDLGRLLIRLDRQQYGAYKQFGRRTFQFDRFQLTFDQIQADPYATPSRIRQQFPSSLYSSQTRAIASSHYLSRHIYTTITHAQSRYSQKGGNGGGWKSAKGGDICIERPGQEVIERTSVVINSEYIEARMTGRTILGSMAHGMFLKTLPRIVDLSMLFSAVEAGDMHDFVACIEDQDALRGMLADAKLVAFVGNGGISNLPLDGPSVVKFQSPDDLQVSFTLPNRGQVEGMGIPHGITVITGGGFHGKSTLLQAIEHGVYNHIPGDGRELVVTEPCATKVKAEEGRFVGSVDIRPFINNLPFGKDTRDFSTLDASGSTSMAASIQEALEAGTTSLLLDEDTCATNFLIRDQRMQRLVAKDTARAELWSDKHISLLLVIGGCGDYLDVATIVLSMSKYQVHNVTAKARDIVSQMPVTVEAPVCRMALVPGFLKPPRTRARGVVALFPPNNPADAAPSPIPAGGISEIILDNPHGAGEEAEHGPELDLSGLDQLVSVSQTRCIAKAIDIISHAKDGLAKVVDLLDMVDSMSLDQISGRSAPAGDLARPRRIEVGLAINRTACCQIHYAKRGQNAASGGQQGS</sequence>
<dbReference type="Pfam" id="PF09818">
    <property type="entry name" value="ABC_ATPase"/>
    <property type="match status" value="1"/>
</dbReference>
<feature type="compositionally biased region" description="Basic residues" evidence="1">
    <location>
        <begin position="1"/>
        <end position="12"/>
    </location>
</feature>
<dbReference type="Pfam" id="PF21117">
    <property type="entry name" value="MRB1590_C"/>
    <property type="match status" value="1"/>
</dbReference>
<dbReference type="EMBL" id="MCFD01000012">
    <property type="protein sequence ID" value="ORX67564.1"/>
    <property type="molecule type" value="Genomic_DNA"/>
</dbReference>
<dbReference type="InterPro" id="IPR046834">
    <property type="entry name" value="ABC_ATPase_C"/>
</dbReference>
<protein>
    <recommendedName>
        <fullName evidence="7">ABC transporter domain-containing protein</fullName>
    </recommendedName>
</protein>
<feature type="domain" description="ATPase of the ABC class C-terminal" evidence="2">
    <location>
        <begin position="231"/>
        <end position="483"/>
    </location>
</feature>
<evidence type="ECO:0000313" key="5">
    <source>
        <dbReference type="EMBL" id="ORX67564.1"/>
    </source>
</evidence>
<dbReference type="RefSeq" id="XP_040741451.1">
    <property type="nucleotide sequence ID" value="XM_040889537.1"/>
</dbReference>
<dbReference type="GeneID" id="63806185"/>
<feature type="region of interest" description="Disordered" evidence="1">
    <location>
        <begin position="1"/>
        <end position="65"/>
    </location>
</feature>
<accession>A0A1Y1W335</accession>
<evidence type="ECO:0000259" key="3">
    <source>
        <dbReference type="Pfam" id="PF20446"/>
    </source>
</evidence>